<accession>A0A0E0C1D7</accession>
<dbReference type="HOGENOM" id="CLU_2041743_0_0_1"/>
<feature type="region of interest" description="Disordered" evidence="1">
    <location>
        <begin position="1"/>
        <end position="24"/>
    </location>
</feature>
<proteinExistence type="predicted"/>
<reference evidence="2" key="2">
    <citation type="submission" date="2018-05" db="EMBL/GenBank/DDBJ databases">
        <title>OmerRS3 (Oryza meridionalis Reference Sequence Version 3).</title>
        <authorList>
            <person name="Zhang J."/>
            <person name="Kudrna D."/>
            <person name="Lee S."/>
            <person name="Talag J."/>
            <person name="Welchert J."/>
            <person name="Wing R.A."/>
        </authorList>
    </citation>
    <scope>NUCLEOTIDE SEQUENCE [LARGE SCALE GENOMIC DNA]</scope>
    <source>
        <strain evidence="2">cv. OR44</strain>
    </source>
</reference>
<sequence length="121" mass="12279">MPPTHLSLPLQRASPLLPSSSPSPLHWLRRRRWRAEPHPTAGRAASAASAESKAASATVDASAAVPALDPATSGVALAAIPALDPMSAASAAGEVAWAAIPTVDPVADEVASESCVHDFCL</sequence>
<protein>
    <submittedName>
        <fullName evidence="2">Uncharacterized protein</fullName>
    </submittedName>
</protein>
<dbReference type="Gramene" id="OMERI01G12740.1">
    <property type="protein sequence ID" value="OMERI01G12740.1"/>
    <property type="gene ID" value="OMERI01G12740"/>
</dbReference>
<feature type="compositionally biased region" description="Low complexity" evidence="1">
    <location>
        <begin position="44"/>
        <end position="62"/>
    </location>
</feature>
<evidence type="ECO:0000313" key="3">
    <source>
        <dbReference type="Proteomes" id="UP000008021"/>
    </source>
</evidence>
<evidence type="ECO:0000313" key="2">
    <source>
        <dbReference type="EnsemblPlants" id="OMERI01G12740.1"/>
    </source>
</evidence>
<evidence type="ECO:0000256" key="1">
    <source>
        <dbReference type="SAM" id="MobiDB-lite"/>
    </source>
</evidence>
<keyword evidence="3" id="KW-1185">Reference proteome</keyword>
<feature type="region of interest" description="Disordered" evidence="1">
    <location>
        <begin position="37"/>
        <end position="62"/>
    </location>
</feature>
<organism evidence="2">
    <name type="scientific">Oryza meridionalis</name>
    <dbReference type="NCBI Taxonomy" id="40149"/>
    <lineage>
        <taxon>Eukaryota</taxon>
        <taxon>Viridiplantae</taxon>
        <taxon>Streptophyta</taxon>
        <taxon>Embryophyta</taxon>
        <taxon>Tracheophyta</taxon>
        <taxon>Spermatophyta</taxon>
        <taxon>Magnoliopsida</taxon>
        <taxon>Liliopsida</taxon>
        <taxon>Poales</taxon>
        <taxon>Poaceae</taxon>
        <taxon>BOP clade</taxon>
        <taxon>Oryzoideae</taxon>
        <taxon>Oryzeae</taxon>
        <taxon>Oryzinae</taxon>
        <taxon>Oryza</taxon>
    </lineage>
</organism>
<dbReference type="AlphaFoldDB" id="A0A0E0C1D7"/>
<dbReference type="Proteomes" id="UP000008021">
    <property type="component" value="Chromosome 1"/>
</dbReference>
<name>A0A0E0C1D7_9ORYZ</name>
<reference evidence="2" key="1">
    <citation type="submission" date="2015-04" db="UniProtKB">
        <authorList>
            <consortium name="EnsemblPlants"/>
        </authorList>
    </citation>
    <scope>IDENTIFICATION</scope>
</reference>
<dbReference type="EnsemblPlants" id="OMERI01G12740.1">
    <property type="protein sequence ID" value="OMERI01G12740.1"/>
    <property type="gene ID" value="OMERI01G12740"/>
</dbReference>